<dbReference type="PROSITE" id="PS00518">
    <property type="entry name" value="ZF_RING_1"/>
    <property type="match status" value="1"/>
</dbReference>
<dbReference type="FunFam" id="3.30.40.10:FF:000040">
    <property type="entry name" value="E3 ubiquitin protein ligase"/>
    <property type="match status" value="1"/>
</dbReference>
<dbReference type="GO" id="GO:0061630">
    <property type="term" value="F:ubiquitin protein ligase activity"/>
    <property type="evidence" value="ECO:0007669"/>
    <property type="project" value="UniProtKB-EC"/>
</dbReference>
<dbReference type="Pfam" id="PF00097">
    <property type="entry name" value="zf-C3HC4"/>
    <property type="match status" value="1"/>
</dbReference>
<name>A0AAN5CG13_9BILA</name>
<evidence type="ECO:0000256" key="8">
    <source>
        <dbReference type="ARBA" id="ARBA00022786"/>
    </source>
</evidence>
<proteinExistence type="inferred from homology"/>
<evidence type="ECO:0000256" key="9">
    <source>
        <dbReference type="ARBA" id="ARBA00022833"/>
    </source>
</evidence>
<evidence type="ECO:0000256" key="3">
    <source>
        <dbReference type="ARBA" id="ARBA00004906"/>
    </source>
</evidence>
<feature type="coiled-coil region" evidence="15">
    <location>
        <begin position="377"/>
        <end position="440"/>
    </location>
</feature>
<dbReference type="EMBL" id="BTRK01000003">
    <property type="protein sequence ID" value="GMR42169.1"/>
    <property type="molecule type" value="Genomic_DNA"/>
</dbReference>
<gene>
    <name evidence="18" type="ORF">PMAYCL1PPCAC_12364</name>
</gene>
<comment type="catalytic activity">
    <reaction evidence="1 14">
        <text>S-ubiquitinyl-[E2 ubiquitin-conjugating enzyme]-L-cysteine + [acceptor protein]-L-lysine = [E2 ubiquitin-conjugating enzyme]-L-cysteine + N(6)-ubiquitinyl-[acceptor protein]-L-lysine.</text>
        <dbReference type="EC" id="2.3.2.27"/>
    </reaction>
</comment>
<keyword evidence="12 14" id="KW-0539">Nucleus</keyword>
<evidence type="ECO:0000256" key="4">
    <source>
        <dbReference type="ARBA" id="ARBA00005555"/>
    </source>
</evidence>
<evidence type="ECO:0000256" key="5">
    <source>
        <dbReference type="ARBA" id="ARBA00022679"/>
    </source>
</evidence>
<evidence type="ECO:0000256" key="14">
    <source>
        <dbReference type="RuleBase" id="RU365038"/>
    </source>
</evidence>
<evidence type="ECO:0000256" key="12">
    <source>
        <dbReference type="ARBA" id="ARBA00023242"/>
    </source>
</evidence>
<dbReference type="Proteomes" id="UP001328107">
    <property type="component" value="Unassembled WGS sequence"/>
</dbReference>
<evidence type="ECO:0000313" key="19">
    <source>
        <dbReference type="Proteomes" id="UP001328107"/>
    </source>
</evidence>
<feature type="coiled-coil region" evidence="15">
    <location>
        <begin position="314"/>
        <end position="348"/>
    </location>
</feature>
<feature type="coiled-coil region" evidence="15">
    <location>
        <begin position="712"/>
        <end position="783"/>
    </location>
</feature>
<dbReference type="AlphaFoldDB" id="A0AAN5CG13"/>
<dbReference type="PANTHER" id="PTHR23163">
    <property type="entry name" value="RING FINGER PROTEIN-RELATED"/>
    <property type="match status" value="1"/>
</dbReference>
<comment type="subcellular location">
    <subcellularLocation>
        <location evidence="2 14">Nucleus</location>
    </subcellularLocation>
</comment>
<keyword evidence="19" id="KW-1185">Reference proteome</keyword>
<comment type="caution">
    <text evidence="18">The sequence shown here is derived from an EMBL/GenBank/DDBJ whole genome shotgun (WGS) entry which is preliminary data.</text>
</comment>
<dbReference type="PANTHER" id="PTHR23163:SF0">
    <property type="entry name" value="E3 UBIQUITIN-PROTEIN LIGASE BRE1"/>
    <property type="match status" value="1"/>
</dbReference>
<dbReference type="PROSITE" id="PS50089">
    <property type="entry name" value="ZF_RING_2"/>
    <property type="match status" value="1"/>
</dbReference>
<keyword evidence="6 14" id="KW-0479">Metal-binding</keyword>
<dbReference type="InterPro" id="IPR013083">
    <property type="entry name" value="Znf_RING/FYVE/PHD"/>
</dbReference>
<evidence type="ECO:0000256" key="11">
    <source>
        <dbReference type="ARBA" id="ARBA00023054"/>
    </source>
</evidence>
<feature type="region of interest" description="Disordered" evidence="16">
    <location>
        <begin position="1"/>
        <end position="22"/>
    </location>
</feature>
<keyword evidence="11 14" id="KW-0175">Coiled coil</keyword>
<dbReference type="EC" id="2.3.2.27" evidence="14"/>
<dbReference type="GO" id="GO:0033503">
    <property type="term" value="C:HULC complex"/>
    <property type="evidence" value="ECO:0007669"/>
    <property type="project" value="TreeGrafter"/>
</dbReference>
<feature type="domain" description="RING-type" evidence="17">
    <location>
        <begin position="806"/>
        <end position="845"/>
    </location>
</feature>
<feature type="coiled-coil region" evidence="15">
    <location>
        <begin position="189"/>
        <end position="223"/>
    </location>
</feature>
<feature type="coiled-coil region" evidence="15">
    <location>
        <begin position="539"/>
        <end position="685"/>
    </location>
</feature>
<evidence type="ECO:0000256" key="2">
    <source>
        <dbReference type="ARBA" id="ARBA00004123"/>
    </source>
</evidence>
<dbReference type="InterPro" id="IPR058642">
    <property type="entry name" value="BRE1A/B-like_dom"/>
</dbReference>
<keyword evidence="5 14" id="KW-0808">Transferase</keyword>
<dbReference type="GO" id="GO:0008270">
    <property type="term" value="F:zinc ion binding"/>
    <property type="evidence" value="ECO:0007669"/>
    <property type="project" value="UniProtKB-KW"/>
</dbReference>
<dbReference type="InterPro" id="IPR018957">
    <property type="entry name" value="Znf_C3HC4_RING-type"/>
</dbReference>
<evidence type="ECO:0000256" key="13">
    <source>
        <dbReference type="PROSITE-ProRule" id="PRU00175"/>
    </source>
</evidence>
<dbReference type="InterPro" id="IPR017907">
    <property type="entry name" value="Znf_RING_CS"/>
</dbReference>
<evidence type="ECO:0000259" key="17">
    <source>
        <dbReference type="PROSITE" id="PS50089"/>
    </source>
</evidence>
<evidence type="ECO:0000256" key="10">
    <source>
        <dbReference type="ARBA" id="ARBA00022853"/>
    </source>
</evidence>
<evidence type="ECO:0000256" key="7">
    <source>
        <dbReference type="ARBA" id="ARBA00022771"/>
    </source>
</evidence>
<comment type="similarity">
    <text evidence="4 14">Belongs to the BRE1 family.</text>
</comment>
<dbReference type="SUPFAM" id="SSF57850">
    <property type="entry name" value="RING/U-box"/>
    <property type="match status" value="1"/>
</dbReference>
<keyword evidence="10 14" id="KW-0156">Chromatin regulator</keyword>
<evidence type="ECO:0000313" key="18">
    <source>
        <dbReference type="EMBL" id="GMR42169.1"/>
    </source>
</evidence>
<keyword evidence="7 13" id="KW-0863">Zinc-finger</keyword>
<dbReference type="InterPro" id="IPR013956">
    <property type="entry name" value="E3_ubiquit_lig_Bre1"/>
</dbReference>
<keyword evidence="8 14" id="KW-0833">Ubl conjugation pathway</keyword>
<keyword evidence="9 14" id="KW-0862">Zinc</keyword>
<dbReference type="GO" id="GO:0016567">
    <property type="term" value="P:protein ubiquitination"/>
    <property type="evidence" value="ECO:0007669"/>
    <property type="project" value="UniProtKB-UniRule"/>
</dbReference>
<organism evidence="18 19">
    <name type="scientific">Pristionchus mayeri</name>
    <dbReference type="NCBI Taxonomy" id="1317129"/>
    <lineage>
        <taxon>Eukaryota</taxon>
        <taxon>Metazoa</taxon>
        <taxon>Ecdysozoa</taxon>
        <taxon>Nematoda</taxon>
        <taxon>Chromadorea</taxon>
        <taxon>Rhabditida</taxon>
        <taxon>Rhabditina</taxon>
        <taxon>Diplogasteromorpha</taxon>
        <taxon>Diplogasteroidea</taxon>
        <taxon>Neodiplogasteridae</taxon>
        <taxon>Pristionchus</taxon>
    </lineage>
</organism>
<dbReference type="Pfam" id="PF26052">
    <property type="entry name" value="BRE1B"/>
    <property type="match status" value="1"/>
</dbReference>
<sequence length="859" mass="99525">MAKRSPSSDAEDSNSAEDECKPMHKRQRLVVFEPVRLVAVSGVNDIDERVDRFKLAKLGERTKVLQRMIIEKDRQIERLSARQDKDDNTLCMVNRHWNRLDEDLALFRTQLGMEEAARDETEQSTDFLSQIAQLEDDECEKVYDARVKYTHQLASNVSEAFTRRSEQFAGLTKKLKELISGTKEKTDLSEEIIDKLNSLSEENKILSRQNHKLQSENRDLSLKMKERDDRISLLETKNEEIKTQLDEKVFEVQKSWKREEKVERRLLEMAKEKNVKKDKIESNGSQSNHAYCAASGGGPGTSNSAKEEDLVKEVEMLKEVCATREQELNELNDQVADLSAEREKLVMDLKNLPDEVIKETAEFKNLQMYYTFMVDENQRLKEEKDAVMLQMAEMKQHYADQMRTMEAEEELSQKRLLLSSKDIEQRFNQLRQDYEVLKVEYSQSVAASEANGPNAFDYRNTVATLNNQMALIRADCLKFKTKWKTAVTGLSSLQRKMESERMRLQKYVLIPLNEEDIKELSTETEDESGQMEDGVVNGVTKESAALAKLEKEKKLLQASVNTMKISLAKLLKKDDRRLMWNDDCLRRLNDLEKSLAATKSELAEKTKEEEGLLNEMEATGQAFEELQEQNGKLLNNIKEQEENNLKVMSDRIYMVQSQNKMREEKAALEEQIRALTNTVHAIKIEMNTVKEAQKMSNERLGQVTSQNDTLYGDNEKLRREKLQEAKKAAELKIMYEKTSTQLQEAQQALKSKNASHVKDEHRIRRLEEDRNILKKKVERFDRSALIGSTDAVLMEENKELKDVLTCPSCKVRRKDGILTKCFHVFCMECLKTRYETRRRKCPKCNAAFGANDFHRVYIG</sequence>
<evidence type="ECO:0000256" key="15">
    <source>
        <dbReference type="SAM" id="Coils"/>
    </source>
</evidence>
<evidence type="ECO:0000256" key="6">
    <source>
        <dbReference type="ARBA" id="ARBA00022723"/>
    </source>
</evidence>
<evidence type="ECO:0000256" key="16">
    <source>
        <dbReference type="SAM" id="MobiDB-lite"/>
    </source>
</evidence>
<reference evidence="19" key="1">
    <citation type="submission" date="2022-10" db="EMBL/GenBank/DDBJ databases">
        <title>Genome assembly of Pristionchus species.</title>
        <authorList>
            <person name="Yoshida K."/>
            <person name="Sommer R.J."/>
        </authorList>
    </citation>
    <scope>NUCLEOTIDE SEQUENCE [LARGE SCALE GENOMIC DNA]</scope>
    <source>
        <strain evidence="19">RS5460</strain>
    </source>
</reference>
<dbReference type="Gene3D" id="3.30.40.10">
    <property type="entry name" value="Zinc/RING finger domain, C3HC4 (zinc finger)"/>
    <property type="match status" value="1"/>
</dbReference>
<accession>A0AAN5CG13</accession>
<dbReference type="InterPro" id="IPR001841">
    <property type="entry name" value="Znf_RING"/>
</dbReference>
<dbReference type="GO" id="GO:0005634">
    <property type="term" value="C:nucleus"/>
    <property type="evidence" value="ECO:0007669"/>
    <property type="project" value="UniProtKB-SubCell"/>
</dbReference>
<evidence type="ECO:0000256" key="1">
    <source>
        <dbReference type="ARBA" id="ARBA00000900"/>
    </source>
</evidence>
<protein>
    <recommendedName>
        <fullName evidence="14">E3 ubiquitin protein ligase</fullName>
        <ecNumber evidence="14">2.3.2.27</ecNumber>
    </recommendedName>
</protein>
<dbReference type="GO" id="GO:0006325">
    <property type="term" value="P:chromatin organization"/>
    <property type="evidence" value="ECO:0007669"/>
    <property type="project" value="UniProtKB-KW"/>
</dbReference>
<comment type="pathway">
    <text evidence="3 14">Protein modification; protein ubiquitination.</text>
</comment>